<evidence type="ECO:0000313" key="8">
    <source>
        <dbReference type="Proteomes" id="UP001426770"/>
    </source>
</evidence>
<comment type="catalytic activity">
    <reaction evidence="3 4">
        <text>N-[(R)-4-phosphopantothenoyl]-L-cysteine + H(+) = (R)-4'-phosphopantetheine + CO2</text>
        <dbReference type="Rhea" id="RHEA:16793"/>
        <dbReference type="ChEBI" id="CHEBI:15378"/>
        <dbReference type="ChEBI" id="CHEBI:16526"/>
        <dbReference type="ChEBI" id="CHEBI:59458"/>
        <dbReference type="ChEBI" id="CHEBI:61723"/>
        <dbReference type="EC" id="4.1.1.36"/>
    </reaction>
</comment>
<dbReference type="EC" id="4.1.1.36" evidence="3"/>
<dbReference type="InterPro" id="IPR005252">
    <property type="entry name" value="CoaBC"/>
</dbReference>
<keyword evidence="3" id="KW-0511">Multifunctional enzyme</keyword>
<feature type="binding site" evidence="3">
    <location>
        <position position="296"/>
    </location>
    <ligand>
        <name>CTP</name>
        <dbReference type="ChEBI" id="CHEBI:37563"/>
    </ligand>
</feature>
<feature type="binding site" evidence="3">
    <location>
        <position position="350"/>
    </location>
    <ligand>
        <name>CTP</name>
        <dbReference type="ChEBI" id="CHEBI:37563"/>
    </ligand>
</feature>
<comment type="pathway">
    <text evidence="3 4">Cofactor biosynthesis; coenzyme A biosynthesis; CoA from (R)-pantothenate: step 2/5.</text>
</comment>
<comment type="function">
    <text evidence="4">Catalyzes two steps in the biosynthesis of coenzyme A. In the first step cysteine is conjugated to 4'-phosphopantothenate to form 4-phosphopantothenoylcysteine, in the latter compound is decarboxylated to form 4'-phosphopantotheine.</text>
</comment>
<dbReference type="Proteomes" id="UP001426770">
    <property type="component" value="Unassembled WGS sequence"/>
</dbReference>
<reference evidence="7 8" key="1">
    <citation type="submission" date="2024-02" db="EMBL/GenBank/DDBJ databases">
        <title>Lysinimicrobium sediminis NBRC 112286.</title>
        <authorList>
            <person name="Ichikawa N."/>
            <person name="Katano-Makiyama Y."/>
            <person name="Hidaka K."/>
        </authorList>
    </citation>
    <scope>NUCLEOTIDE SEQUENCE [LARGE SCALE GENOMIC DNA]</scope>
    <source>
        <strain evidence="7 8">NBRC 112286</strain>
    </source>
</reference>
<evidence type="ECO:0000256" key="2">
    <source>
        <dbReference type="ARBA" id="ARBA00023239"/>
    </source>
</evidence>
<dbReference type="InterPro" id="IPR036551">
    <property type="entry name" value="Flavin_trans-like"/>
</dbReference>
<comment type="caution">
    <text evidence="7">The sequence shown here is derived from an EMBL/GenBank/DDBJ whole genome shotgun (WGS) entry which is preliminary data.</text>
</comment>
<comment type="pathway">
    <text evidence="3 4">Cofactor biosynthesis; coenzyme A biosynthesis; CoA from (R)-pantothenate: step 3/5.</text>
</comment>
<evidence type="ECO:0000259" key="6">
    <source>
        <dbReference type="Pfam" id="PF04127"/>
    </source>
</evidence>
<accession>A0ABP9WDG7</accession>
<feature type="domain" description="DNA/pantothenate metabolism flavoprotein C-terminal" evidence="6">
    <location>
        <begin position="195"/>
        <end position="406"/>
    </location>
</feature>
<keyword evidence="3 4" id="KW-0285">Flavoprotein</keyword>
<dbReference type="EMBL" id="BAABRR010000001">
    <property type="protein sequence ID" value="GAA5517881.1"/>
    <property type="molecule type" value="Genomic_DNA"/>
</dbReference>
<dbReference type="EC" id="6.3.2.5" evidence="3"/>
<evidence type="ECO:0000256" key="4">
    <source>
        <dbReference type="RuleBase" id="RU364078"/>
    </source>
</evidence>
<comment type="cofactor">
    <cofactor evidence="3">
        <name>Mg(2+)</name>
        <dbReference type="ChEBI" id="CHEBI:18420"/>
    </cofactor>
</comment>
<dbReference type="NCBIfam" id="TIGR00521">
    <property type="entry name" value="coaBC_dfp"/>
    <property type="match status" value="1"/>
</dbReference>
<feature type="domain" description="Flavoprotein" evidence="5">
    <location>
        <begin position="1"/>
        <end position="167"/>
    </location>
</feature>
<feature type="binding site" evidence="3">
    <location>
        <position position="354"/>
    </location>
    <ligand>
        <name>CTP</name>
        <dbReference type="ChEBI" id="CHEBI:37563"/>
    </ligand>
</feature>
<dbReference type="PANTHER" id="PTHR14359">
    <property type="entry name" value="HOMO-OLIGOMERIC FLAVIN CONTAINING CYS DECARBOXYLASE FAMILY"/>
    <property type="match status" value="1"/>
</dbReference>
<comment type="similarity">
    <text evidence="3 4">In the N-terminal section; belongs to the HFCD (homo-oligomeric flavin containing Cys decarboxylase) superfamily.</text>
</comment>
<comment type="function">
    <text evidence="3">Catalyzes two sequential steps in the biosynthesis of coenzyme A. In the first step cysteine is conjugated to 4'-phosphopantothenate to form 4-phosphopantothenoylcysteine. In the second step the latter compound is decarboxylated to form 4'-phosphopantotheine.</text>
</comment>
<dbReference type="Gene3D" id="3.40.50.1950">
    <property type="entry name" value="Flavin prenyltransferase-like"/>
    <property type="match status" value="1"/>
</dbReference>
<dbReference type="SUPFAM" id="SSF102645">
    <property type="entry name" value="CoaB-like"/>
    <property type="match status" value="1"/>
</dbReference>
<comment type="caution">
    <text evidence="3">Lacks conserved residue(s) required for the propagation of feature annotation.</text>
</comment>
<dbReference type="RefSeq" id="WP_286215937.1">
    <property type="nucleotide sequence ID" value="NZ_AP027736.1"/>
</dbReference>
<evidence type="ECO:0000256" key="3">
    <source>
        <dbReference type="HAMAP-Rule" id="MF_02225"/>
    </source>
</evidence>
<sequence length="417" mass="43010">MRVLLGVTGGVAAYKVAIVLRRLKEDGHVVRVIPTRASLEFVGRATWEALSGLPATSDTFENVPAVEHVRLGQQADIVLVAPATADFLAQLAHGEARDLLGNALLATRAPVVVAPAMHTEMWEKASTRANVETLRARGVTVIEPAVGRLTGPDSGPGRLPEPEDLVAALYAVAEGAVPAEARAPEAGIRGAWGDLSGLSIVITAGGTHEPLDAVRFLGNRSTGLQGFALAEAARERGATVTVIAANVALPLGEGITRVDVETSAELAEAVRGVDSDVVIMAAAVADFRPRAIAATKIKKDGTGGMTLELVETEDILASLVRDATQGRTVVGFAAETGDDAASALDHARAKARRKGADLLVFNPVGGGRGFGDVPNEVTMLDAEGNEVGRATGSKLAVAHAVLDAVLAVRTESGVRGD</sequence>
<keyword evidence="1 3" id="KW-0210">Decarboxylase</keyword>
<evidence type="ECO:0000259" key="5">
    <source>
        <dbReference type="Pfam" id="PF02441"/>
    </source>
</evidence>
<dbReference type="Pfam" id="PF02441">
    <property type="entry name" value="Flavoprotein"/>
    <property type="match status" value="1"/>
</dbReference>
<organism evidence="7 8">
    <name type="scientific">Demequina sediminis</name>
    <dbReference type="NCBI Taxonomy" id="1930058"/>
    <lineage>
        <taxon>Bacteria</taxon>
        <taxon>Bacillati</taxon>
        <taxon>Actinomycetota</taxon>
        <taxon>Actinomycetes</taxon>
        <taxon>Micrococcales</taxon>
        <taxon>Demequinaceae</taxon>
        <taxon>Demequina</taxon>
    </lineage>
</organism>
<dbReference type="InterPro" id="IPR003382">
    <property type="entry name" value="Flavoprotein"/>
</dbReference>
<comment type="cofactor">
    <cofactor evidence="3">
        <name>FMN</name>
        <dbReference type="ChEBI" id="CHEBI:58210"/>
    </cofactor>
    <text evidence="3">Binds 1 FMN per subunit.</text>
</comment>
<protein>
    <recommendedName>
        <fullName evidence="3">Coenzyme A biosynthesis bifunctional protein CoaBC</fullName>
    </recommendedName>
    <alternativeName>
        <fullName evidence="3">DNA/pantothenate metabolism flavoprotein</fullName>
    </alternativeName>
    <alternativeName>
        <fullName evidence="3">Phosphopantothenoylcysteine synthetase/decarboxylase</fullName>
        <shortName evidence="3">PPCS-PPCDC</shortName>
    </alternativeName>
    <domain>
        <recommendedName>
            <fullName evidence="3">Phosphopantothenoylcysteine decarboxylase</fullName>
            <shortName evidence="3">PPC decarboxylase</shortName>
            <shortName evidence="3">PPC-DC</shortName>
            <ecNumber evidence="3">4.1.1.36</ecNumber>
        </recommendedName>
        <alternativeName>
            <fullName evidence="3">CoaC</fullName>
        </alternativeName>
    </domain>
    <domain>
        <recommendedName>
            <fullName evidence="3">Phosphopantothenate--cysteine ligase</fullName>
            <ecNumber evidence="3">6.3.2.5</ecNumber>
        </recommendedName>
        <alternativeName>
            <fullName evidence="3">CoaB</fullName>
        </alternativeName>
        <alternativeName>
            <fullName evidence="3">Phosphopantothenoylcysteine synthetase</fullName>
            <shortName evidence="3">PPC synthetase</shortName>
            <shortName evidence="3">PPC-S</shortName>
        </alternativeName>
    </domain>
</protein>
<dbReference type="SUPFAM" id="SSF52507">
    <property type="entry name" value="Homo-oligomeric flavin-containing Cys decarboxylases, HFCD"/>
    <property type="match status" value="1"/>
</dbReference>
<dbReference type="HAMAP" id="MF_02225">
    <property type="entry name" value="CoaBC"/>
    <property type="match status" value="1"/>
</dbReference>
<evidence type="ECO:0000256" key="1">
    <source>
        <dbReference type="ARBA" id="ARBA00022793"/>
    </source>
</evidence>
<comment type="similarity">
    <text evidence="3 4">In the C-terminal section; belongs to the PPC synthetase family.</text>
</comment>
<feature type="binding site" evidence="3">
    <location>
        <position position="286"/>
    </location>
    <ligand>
        <name>CTP</name>
        <dbReference type="ChEBI" id="CHEBI:37563"/>
    </ligand>
</feature>
<keyword evidence="3 4" id="KW-0288">FMN</keyword>
<evidence type="ECO:0000313" key="7">
    <source>
        <dbReference type="EMBL" id="GAA5517881.1"/>
    </source>
</evidence>
<keyword evidence="3" id="KW-0479">Metal-binding</keyword>
<feature type="region of interest" description="Phosphopantothenate--cysteine ligase" evidence="3">
    <location>
        <begin position="200"/>
        <end position="417"/>
    </location>
</feature>
<dbReference type="PANTHER" id="PTHR14359:SF6">
    <property type="entry name" value="PHOSPHOPANTOTHENOYLCYSTEINE DECARBOXYLASE"/>
    <property type="match status" value="1"/>
</dbReference>
<keyword evidence="3" id="KW-0460">Magnesium</keyword>
<keyword evidence="8" id="KW-1185">Reference proteome</keyword>
<keyword evidence="3 4" id="KW-0436">Ligase</keyword>
<dbReference type="Gene3D" id="3.40.50.10300">
    <property type="entry name" value="CoaB-like"/>
    <property type="match status" value="1"/>
</dbReference>
<feature type="binding site" evidence="3">
    <location>
        <position position="332"/>
    </location>
    <ligand>
        <name>CTP</name>
        <dbReference type="ChEBI" id="CHEBI:37563"/>
    </ligand>
</feature>
<gene>
    <name evidence="3 7" type="primary">coaBC</name>
    <name evidence="7" type="ORF">Lsed01_00297</name>
</gene>
<dbReference type="Pfam" id="PF04127">
    <property type="entry name" value="DFP"/>
    <property type="match status" value="1"/>
</dbReference>
<dbReference type="InterPro" id="IPR035929">
    <property type="entry name" value="CoaB-like_sf"/>
</dbReference>
<name>A0ABP9WDG7_9MICO</name>
<dbReference type="InterPro" id="IPR007085">
    <property type="entry name" value="DNA/pantothenate-metab_flavo_C"/>
</dbReference>
<comment type="catalytic activity">
    <reaction evidence="3 4">
        <text>(R)-4'-phosphopantothenate + L-cysteine + CTP = N-[(R)-4-phosphopantothenoyl]-L-cysteine + CMP + diphosphate + H(+)</text>
        <dbReference type="Rhea" id="RHEA:19397"/>
        <dbReference type="ChEBI" id="CHEBI:10986"/>
        <dbReference type="ChEBI" id="CHEBI:15378"/>
        <dbReference type="ChEBI" id="CHEBI:33019"/>
        <dbReference type="ChEBI" id="CHEBI:35235"/>
        <dbReference type="ChEBI" id="CHEBI:37563"/>
        <dbReference type="ChEBI" id="CHEBI:59458"/>
        <dbReference type="ChEBI" id="CHEBI:60377"/>
        <dbReference type="EC" id="6.3.2.5"/>
    </reaction>
</comment>
<feature type="region of interest" description="Phosphopantothenoylcysteine decarboxylase" evidence="3">
    <location>
        <begin position="1"/>
        <end position="199"/>
    </location>
</feature>
<proteinExistence type="inferred from homology"/>
<keyword evidence="2 3" id="KW-0456">Lyase</keyword>